<dbReference type="InterPro" id="IPR002347">
    <property type="entry name" value="SDR_fam"/>
</dbReference>
<dbReference type="Proteomes" id="UP000029462">
    <property type="component" value="Unassembled WGS sequence"/>
</dbReference>
<name>A0A090V5E6_PSEVU</name>
<dbReference type="eggNOG" id="COG1028">
    <property type="taxonomic scope" value="Bacteria"/>
</dbReference>
<dbReference type="Gene3D" id="3.40.50.720">
    <property type="entry name" value="NAD(P)-binding Rossmann-like Domain"/>
    <property type="match status" value="1"/>
</dbReference>
<dbReference type="PANTHER" id="PTHR43975:SF2">
    <property type="entry name" value="EG:BACR7A4.14 PROTEIN-RELATED"/>
    <property type="match status" value="1"/>
</dbReference>
<evidence type="ECO:0000259" key="2">
    <source>
        <dbReference type="SMART" id="SM00822"/>
    </source>
</evidence>
<dbReference type="InterPro" id="IPR036291">
    <property type="entry name" value="NAD(P)-bd_dom_sf"/>
</dbReference>
<organism evidence="3 4">
    <name type="scientific">Pseudescherichia vulneris NBRC 102420</name>
    <dbReference type="NCBI Taxonomy" id="1115515"/>
    <lineage>
        <taxon>Bacteria</taxon>
        <taxon>Pseudomonadati</taxon>
        <taxon>Pseudomonadota</taxon>
        <taxon>Gammaproteobacteria</taxon>
        <taxon>Enterobacterales</taxon>
        <taxon>Enterobacteriaceae</taxon>
        <taxon>Pseudescherichia</taxon>
    </lineage>
</organism>
<accession>A0A090V5E6</accession>
<proteinExistence type="inferred from homology"/>
<dbReference type="FunFam" id="3.40.50.720:FF:000084">
    <property type="entry name" value="Short-chain dehydrogenase reductase"/>
    <property type="match status" value="1"/>
</dbReference>
<dbReference type="OrthoDB" id="9803333at2"/>
<sequence>MAMRFEKKVVAITGGSDGIGLTTAKMFAAEGAHVYITGRRQERLDEALNEIGNGAVGIQGDVSLGADLDRLYAKIAEDHGRIDVVFANAGVSESAPIGSIDEDHLDRVFAINVKGTVLTVQKALPLMSAGGAVVLAGSVAGSTGIAGLSVYSATKAAIRSFARTWTTDLKSRGIRVNAVSPGMVMTPAMQAYLDSNTGAEEWMQQTTPFGRLAQPEEVSKAVLFLASEESSFVGGEELFVDGGFIAV</sequence>
<dbReference type="SUPFAM" id="SSF51735">
    <property type="entry name" value="NAD(P)-binding Rossmann-fold domains"/>
    <property type="match status" value="1"/>
</dbReference>
<evidence type="ECO:0000313" key="4">
    <source>
        <dbReference type="Proteomes" id="UP000029462"/>
    </source>
</evidence>
<evidence type="ECO:0000313" key="3">
    <source>
        <dbReference type="EMBL" id="GAL59996.1"/>
    </source>
</evidence>
<feature type="domain" description="Ketoreductase" evidence="2">
    <location>
        <begin position="8"/>
        <end position="182"/>
    </location>
</feature>
<dbReference type="STRING" id="1115515.EV102420_26_00150"/>
<dbReference type="SMART" id="SM00822">
    <property type="entry name" value="PKS_KR"/>
    <property type="match status" value="1"/>
</dbReference>
<dbReference type="PRINTS" id="PR00080">
    <property type="entry name" value="SDRFAMILY"/>
</dbReference>
<dbReference type="CDD" id="cd05233">
    <property type="entry name" value="SDR_c"/>
    <property type="match status" value="1"/>
</dbReference>
<gene>
    <name evidence="3" type="primary">fabG</name>
    <name evidence="3" type="ORF">EV102420_26_00150</name>
</gene>
<reference evidence="3 4" key="1">
    <citation type="submission" date="2014-09" db="EMBL/GenBank/DDBJ databases">
        <title>Whole genome shotgun sequence of Escherichia vulneris NBRC 102420.</title>
        <authorList>
            <person name="Yoshida Y."/>
            <person name="Hosoyama A."/>
            <person name="Tsuchikane K."/>
            <person name="Ohji S."/>
            <person name="Ichikawa N."/>
            <person name="Kimura A."/>
            <person name="Yamazoe A."/>
            <person name="Ezaki T."/>
            <person name="Fujita N."/>
        </authorList>
    </citation>
    <scope>NUCLEOTIDE SEQUENCE [LARGE SCALE GENOMIC DNA]</scope>
    <source>
        <strain evidence="3 4">NBRC 102420</strain>
    </source>
</reference>
<evidence type="ECO:0000256" key="1">
    <source>
        <dbReference type="ARBA" id="ARBA00006484"/>
    </source>
</evidence>
<dbReference type="PANTHER" id="PTHR43975">
    <property type="entry name" value="ZGC:101858"/>
    <property type="match status" value="1"/>
</dbReference>
<keyword evidence="4" id="KW-1185">Reference proteome</keyword>
<protein>
    <submittedName>
        <fullName evidence="3">3-oxoacyl-[acyl-carrier-protein] reductase FabG</fullName>
    </submittedName>
</protein>
<dbReference type="RefSeq" id="WP_042394728.1">
    <property type="nucleotide sequence ID" value="NZ_BBMZ01000026.1"/>
</dbReference>
<dbReference type="Pfam" id="PF13561">
    <property type="entry name" value="adh_short_C2"/>
    <property type="match status" value="1"/>
</dbReference>
<dbReference type="PRINTS" id="PR00081">
    <property type="entry name" value="GDHRDH"/>
</dbReference>
<comment type="similarity">
    <text evidence="1">Belongs to the short-chain dehydrogenases/reductases (SDR) family.</text>
</comment>
<dbReference type="NCBIfam" id="NF005559">
    <property type="entry name" value="PRK07231.1"/>
    <property type="match status" value="1"/>
</dbReference>
<comment type="caution">
    <text evidence="3">The sequence shown here is derived from an EMBL/GenBank/DDBJ whole genome shotgun (WGS) entry which is preliminary data.</text>
</comment>
<dbReference type="AlphaFoldDB" id="A0A090V5E6"/>
<dbReference type="InterPro" id="IPR057326">
    <property type="entry name" value="KR_dom"/>
</dbReference>
<dbReference type="EMBL" id="BBMZ01000026">
    <property type="protein sequence ID" value="GAL59996.1"/>
    <property type="molecule type" value="Genomic_DNA"/>
</dbReference>